<feature type="domain" description="Metaxin glutathione S-transferase" evidence="1">
    <location>
        <begin position="72"/>
        <end position="134"/>
    </location>
</feature>
<dbReference type="WBParaSite" id="ACRNAN_Path_797.g3012.t1">
    <property type="protein sequence ID" value="ACRNAN_Path_797.g3012.t1"/>
    <property type="gene ID" value="ACRNAN_Path_797.g3012"/>
</dbReference>
<protein>
    <submittedName>
        <fullName evidence="3">Metaxin glutathione S-transferase domain-containing protein</fullName>
    </submittedName>
</protein>
<evidence type="ECO:0000313" key="3">
    <source>
        <dbReference type="WBParaSite" id="ACRNAN_Path_797.g3012.t1"/>
    </source>
</evidence>
<dbReference type="PANTHER" id="PTHR12289">
    <property type="entry name" value="METAXIN RELATED"/>
    <property type="match status" value="1"/>
</dbReference>
<keyword evidence="2" id="KW-1185">Reference proteome</keyword>
<dbReference type="Gene3D" id="1.20.1050.10">
    <property type="match status" value="1"/>
</dbReference>
<reference evidence="3" key="1">
    <citation type="submission" date="2022-11" db="UniProtKB">
        <authorList>
            <consortium name="WormBaseParasite"/>
        </authorList>
    </citation>
    <scope>IDENTIFICATION</scope>
</reference>
<dbReference type="Proteomes" id="UP000887540">
    <property type="component" value="Unplaced"/>
</dbReference>
<sequence length="146" mass="17007">MIEGSLFYSATWFKFKDNAAEFAATLLEFKFGNSLEFLKNIIAPILRSRFQKRFKTQGTGNHTDEENLTILRSDLQAIETYLGDKDFFFGDKPSLVDIMVFAHVAAFYYLPWHHLAKDLVDSEFPKIVEHVHKIEKKLFSDFKFGQ</sequence>
<dbReference type="PANTHER" id="PTHR12289:SF32">
    <property type="entry name" value="GST_C_6 DOMAIN-CONTAINING PROTEIN"/>
    <property type="match status" value="1"/>
</dbReference>
<name>A0A914CBI1_9BILA</name>
<proteinExistence type="predicted"/>
<dbReference type="InterPro" id="IPR036282">
    <property type="entry name" value="Glutathione-S-Trfase_C_sf"/>
</dbReference>
<evidence type="ECO:0000259" key="1">
    <source>
        <dbReference type="Pfam" id="PF17171"/>
    </source>
</evidence>
<organism evidence="2 3">
    <name type="scientific">Acrobeloides nanus</name>
    <dbReference type="NCBI Taxonomy" id="290746"/>
    <lineage>
        <taxon>Eukaryota</taxon>
        <taxon>Metazoa</taxon>
        <taxon>Ecdysozoa</taxon>
        <taxon>Nematoda</taxon>
        <taxon>Chromadorea</taxon>
        <taxon>Rhabditida</taxon>
        <taxon>Tylenchina</taxon>
        <taxon>Cephalobomorpha</taxon>
        <taxon>Cephaloboidea</taxon>
        <taxon>Cephalobidae</taxon>
        <taxon>Acrobeloides</taxon>
    </lineage>
</organism>
<accession>A0A914CBI1</accession>
<dbReference type="Pfam" id="PF17171">
    <property type="entry name" value="GST_C_6"/>
    <property type="match status" value="1"/>
</dbReference>
<dbReference type="AlphaFoldDB" id="A0A914CBI1"/>
<dbReference type="InterPro" id="IPR033468">
    <property type="entry name" value="Metaxin_GST"/>
</dbReference>
<dbReference type="CDD" id="cd03193">
    <property type="entry name" value="GST_C_Metaxin"/>
    <property type="match status" value="1"/>
</dbReference>
<dbReference type="GO" id="GO:0005737">
    <property type="term" value="C:cytoplasm"/>
    <property type="evidence" value="ECO:0007669"/>
    <property type="project" value="TreeGrafter"/>
</dbReference>
<dbReference type="SUPFAM" id="SSF47616">
    <property type="entry name" value="GST C-terminal domain-like"/>
    <property type="match status" value="1"/>
</dbReference>
<dbReference type="InterPro" id="IPR050931">
    <property type="entry name" value="Mito_Protein_Transport_Metaxin"/>
</dbReference>
<evidence type="ECO:0000313" key="2">
    <source>
        <dbReference type="Proteomes" id="UP000887540"/>
    </source>
</evidence>